<feature type="region of interest" description="Disordered" evidence="5">
    <location>
        <begin position="397"/>
        <end position="450"/>
    </location>
</feature>
<proteinExistence type="inferred from homology"/>
<dbReference type="EMBL" id="OV121140">
    <property type="protein sequence ID" value="CAH0564951.1"/>
    <property type="molecule type" value="Genomic_DNA"/>
</dbReference>
<evidence type="ECO:0008006" key="8">
    <source>
        <dbReference type="Google" id="ProtNLM"/>
    </source>
</evidence>
<reference evidence="6" key="1">
    <citation type="submission" date="2021-12" db="EMBL/GenBank/DDBJ databases">
        <authorList>
            <person name="King R."/>
        </authorList>
    </citation>
    <scope>NUCLEOTIDE SEQUENCE</scope>
</reference>
<evidence type="ECO:0000313" key="7">
    <source>
        <dbReference type="Proteomes" id="UP001154078"/>
    </source>
</evidence>
<dbReference type="PANTHER" id="PTHR14150">
    <property type="entry name" value="U3 SMALL NUCLEOLAR RNA-ASSOCIATED PROTEIN 14"/>
    <property type="match status" value="1"/>
</dbReference>
<dbReference type="InterPro" id="IPR006709">
    <property type="entry name" value="SSU_processome_Utp14"/>
</dbReference>
<dbReference type="PANTHER" id="PTHR14150:SF12">
    <property type="entry name" value="U3 SMALL NUCLEOLAR RNA-ASSOCIATED PROTEIN 14 HOMOLOG A"/>
    <property type="match status" value="1"/>
</dbReference>
<dbReference type="AlphaFoldDB" id="A0A9P0FS99"/>
<dbReference type="GO" id="GO:0032040">
    <property type="term" value="C:small-subunit processome"/>
    <property type="evidence" value="ECO:0007669"/>
    <property type="project" value="InterPro"/>
</dbReference>
<evidence type="ECO:0000256" key="2">
    <source>
        <dbReference type="ARBA" id="ARBA00007774"/>
    </source>
</evidence>
<evidence type="ECO:0000256" key="3">
    <source>
        <dbReference type="ARBA" id="ARBA00022553"/>
    </source>
</evidence>
<dbReference type="Pfam" id="PF04615">
    <property type="entry name" value="Utp14"/>
    <property type="match status" value="1"/>
</dbReference>
<evidence type="ECO:0000256" key="5">
    <source>
        <dbReference type="SAM" id="MobiDB-lite"/>
    </source>
</evidence>
<feature type="region of interest" description="Disordered" evidence="5">
    <location>
        <begin position="305"/>
        <end position="340"/>
    </location>
</feature>
<accession>A0A9P0FS99</accession>
<comment type="similarity">
    <text evidence="2">Belongs to the UTP14 family.</text>
</comment>
<name>A0A9P0FS99_BRAAE</name>
<evidence type="ECO:0000256" key="1">
    <source>
        <dbReference type="ARBA" id="ARBA00004604"/>
    </source>
</evidence>
<keyword evidence="4" id="KW-0539">Nucleus</keyword>
<dbReference type="OrthoDB" id="277439at2759"/>
<sequence length="741" mass="85723">MSDSDNYDYEDDIDDSKHEKIVEDVLNLNKIQNLKKPSRTEPTLKISEFDLVKSVTGNKGAVHINELTKVLKNRKLAEIGKNVTRTSKKATTLPKPLEKPQADKIRRTVAYEKNRLEFDRWEAFITSNRAASHISFPLAETDSLTIENSAAIPSNWRVKSDLQKKLEQIEKVEVYNVEPTSESFPLSMEELVEKRKESAKLRAHQRYKEAKARRQNKIKSKKYHRIQRREKIKQQLKEFELLQKTNPEEALKKLEDIERARAEERFSLRHKGTGQWARNKQIRAKYDKESRQALAQQLTVSRDLTQKLKKTGDDSSEDEGIESGESLPATTGSDNPWVNGMKPEAEVVNFVSGYRKYWDQRNKKLEEENGDADDEKFEEDTDEMIKEFKKVMEKSKVNKKKKSKKLEQKIESVDDDENTMKNPVNKKKKSQKTDVNKSLNNSTSTSEWEVSLIEKDDNNEDTETIEDIFYKLEDKMTCKMQNKLKKLQKNKREKKSTTKIVEKKKIDLTMKSKSKKHIIDEPLNENSNREENSTSEIKELKAILDSVNTKESKNIDPDKFIHAKTTNLDTAIPNLLTNEDEENTINQRDIIMEAFEDDDIVEDFNKEKIEEIEKDKPKDVDLSLPGWGNWGGTGIVPSKRKKKRFIIKAPAKMPRRDDNKGSLIINENTNTKVKEHLVADVPFPFSTVKDFEASIRAPISNSFVPETAFKRYIEPAVKTKMGTIIEPVTKTLLMGVPKRKF</sequence>
<dbReference type="GO" id="GO:0006364">
    <property type="term" value="P:rRNA processing"/>
    <property type="evidence" value="ECO:0007669"/>
    <property type="project" value="InterPro"/>
</dbReference>
<evidence type="ECO:0000313" key="6">
    <source>
        <dbReference type="EMBL" id="CAH0564951.1"/>
    </source>
</evidence>
<feature type="compositionally biased region" description="Polar residues" evidence="5">
    <location>
        <begin position="436"/>
        <end position="448"/>
    </location>
</feature>
<organism evidence="6 7">
    <name type="scientific">Brassicogethes aeneus</name>
    <name type="common">Rape pollen beetle</name>
    <name type="synonym">Meligethes aeneus</name>
    <dbReference type="NCBI Taxonomy" id="1431903"/>
    <lineage>
        <taxon>Eukaryota</taxon>
        <taxon>Metazoa</taxon>
        <taxon>Ecdysozoa</taxon>
        <taxon>Arthropoda</taxon>
        <taxon>Hexapoda</taxon>
        <taxon>Insecta</taxon>
        <taxon>Pterygota</taxon>
        <taxon>Neoptera</taxon>
        <taxon>Endopterygota</taxon>
        <taxon>Coleoptera</taxon>
        <taxon>Polyphaga</taxon>
        <taxon>Cucujiformia</taxon>
        <taxon>Nitidulidae</taxon>
        <taxon>Meligethinae</taxon>
        <taxon>Brassicogethes</taxon>
    </lineage>
</organism>
<protein>
    <recommendedName>
        <fullName evidence="8">U3 small nucleolar RNA-associated protein 14 homolog A</fullName>
    </recommendedName>
</protein>
<comment type="subcellular location">
    <subcellularLocation>
        <location evidence="1">Nucleus</location>
        <location evidence="1">Nucleolus</location>
    </subcellularLocation>
</comment>
<keyword evidence="3" id="KW-0597">Phosphoprotein</keyword>
<keyword evidence="7" id="KW-1185">Reference proteome</keyword>
<dbReference type="Proteomes" id="UP001154078">
    <property type="component" value="Chromosome 9"/>
</dbReference>
<gene>
    <name evidence="6" type="ORF">MELIAE_LOCUS13378</name>
</gene>
<evidence type="ECO:0000256" key="4">
    <source>
        <dbReference type="ARBA" id="ARBA00023242"/>
    </source>
</evidence>